<accession>A0A1X7ADQ6</accession>
<evidence type="ECO:0000313" key="2">
    <source>
        <dbReference type="Proteomes" id="UP000193778"/>
    </source>
</evidence>
<protein>
    <submittedName>
        <fullName evidence="1">Uncharacterized protein</fullName>
    </submittedName>
</protein>
<organism evidence="1 2">
    <name type="scientific">Ruegeria meonggei</name>
    <dbReference type="NCBI Taxonomy" id="1446476"/>
    <lineage>
        <taxon>Bacteria</taxon>
        <taxon>Pseudomonadati</taxon>
        <taxon>Pseudomonadota</taxon>
        <taxon>Alphaproteobacteria</taxon>
        <taxon>Rhodobacterales</taxon>
        <taxon>Roseobacteraceae</taxon>
        <taxon>Ruegeria</taxon>
    </lineage>
</organism>
<evidence type="ECO:0000313" key="1">
    <source>
        <dbReference type="EMBL" id="SLN77142.1"/>
    </source>
</evidence>
<proteinExistence type="predicted"/>
<sequence length="69" mass="8007">MEQLCLNVRSGHSFHQRAIVHLESHFRSHALRRIVSADDNMIACCTDESISRRHRKPKNVRILLTNGED</sequence>
<dbReference type="AlphaFoldDB" id="A0A1X7ADQ6"/>
<dbReference type="EMBL" id="FWFP01000031">
    <property type="protein sequence ID" value="SLN77142.1"/>
    <property type="molecule type" value="Genomic_DNA"/>
</dbReference>
<name>A0A1X7ADQ6_9RHOB</name>
<keyword evidence="2" id="KW-1185">Reference proteome</keyword>
<dbReference type="Proteomes" id="UP000193778">
    <property type="component" value="Unassembled WGS sequence"/>
</dbReference>
<gene>
    <name evidence="1" type="ORF">RUM8411_04532</name>
</gene>
<reference evidence="2" key="1">
    <citation type="submission" date="2017-03" db="EMBL/GenBank/DDBJ databases">
        <authorList>
            <person name="Rodrigo-Torres L."/>
            <person name="Arahal R.D."/>
            <person name="Lucena T."/>
        </authorList>
    </citation>
    <scope>NUCLEOTIDE SEQUENCE [LARGE SCALE GENOMIC DNA]</scope>
    <source>
        <strain evidence="2">CECT 8411</strain>
    </source>
</reference>